<proteinExistence type="predicted"/>
<gene>
    <name evidence="1" type="ORF">L3X37_04665</name>
</gene>
<name>A0AAE3EMK8_9FLAO</name>
<evidence type="ECO:0000313" key="1">
    <source>
        <dbReference type="EMBL" id="MCF7567657.1"/>
    </source>
</evidence>
<accession>A0AAE3EMK8</accession>
<sequence length="126" mass="13109">MFTNDTILRLKKGEKFININVKNIGQIKTKRSIGNNVLSTSLIGGGVGVVIGLATSKEETKTGTAIIVGEYEYTTGTSPGTGALIGGGVGLAGGALIGLGSSIFKKSETFIINGDINKWKGFKQFL</sequence>
<protein>
    <submittedName>
        <fullName evidence="1">Uncharacterized protein</fullName>
    </submittedName>
</protein>
<dbReference type="AlphaFoldDB" id="A0AAE3EMK8"/>
<dbReference type="EMBL" id="JAKKDU010000004">
    <property type="protein sequence ID" value="MCF7567657.1"/>
    <property type="molecule type" value="Genomic_DNA"/>
</dbReference>
<evidence type="ECO:0000313" key="2">
    <source>
        <dbReference type="Proteomes" id="UP001199795"/>
    </source>
</evidence>
<keyword evidence="2" id="KW-1185">Reference proteome</keyword>
<dbReference type="RefSeq" id="WP_237239005.1">
    <property type="nucleotide sequence ID" value="NZ_JAKKDU010000004.1"/>
</dbReference>
<comment type="caution">
    <text evidence="1">The sequence shown here is derived from an EMBL/GenBank/DDBJ whole genome shotgun (WGS) entry which is preliminary data.</text>
</comment>
<dbReference type="Proteomes" id="UP001199795">
    <property type="component" value="Unassembled WGS sequence"/>
</dbReference>
<organism evidence="1 2">
    <name type="scientific">Wocania arenilitoris</name>
    <dbReference type="NCBI Taxonomy" id="2044858"/>
    <lineage>
        <taxon>Bacteria</taxon>
        <taxon>Pseudomonadati</taxon>
        <taxon>Bacteroidota</taxon>
        <taxon>Flavobacteriia</taxon>
        <taxon>Flavobacteriales</taxon>
        <taxon>Flavobacteriaceae</taxon>
        <taxon>Wocania</taxon>
    </lineage>
</organism>
<reference evidence="1" key="1">
    <citation type="submission" date="2022-01" db="EMBL/GenBank/DDBJ databases">
        <title>Draft genome sequence of Sabulilitoribacter arenilitoris KCTC 52401.</title>
        <authorList>
            <person name="Oh J.-S."/>
        </authorList>
    </citation>
    <scope>NUCLEOTIDE SEQUENCE</scope>
    <source>
        <strain evidence="1">HMF6543</strain>
    </source>
</reference>